<feature type="domain" description="Fe/B12 periplasmic-binding" evidence="5">
    <location>
        <begin position="1"/>
        <end position="122"/>
    </location>
</feature>
<reference evidence="6 7" key="1">
    <citation type="submission" date="2021-07" db="EMBL/GenBank/DDBJ databases">
        <title>Paenibacillus radiodurans sp. nov., isolated from the southeastern edge of Tengger Desert.</title>
        <authorList>
            <person name="Zhang G."/>
        </authorList>
    </citation>
    <scope>NUCLEOTIDE SEQUENCE [LARGE SCALE GENOMIC DNA]</scope>
    <source>
        <strain evidence="6 7">CCM 7311</strain>
    </source>
</reference>
<evidence type="ECO:0000313" key="7">
    <source>
        <dbReference type="Proteomes" id="UP001519887"/>
    </source>
</evidence>
<proteinExistence type="inferred from homology"/>
<dbReference type="PANTHER" id="PTHR30532">
    <property type="entry name" value="IRON III DICITRATE-BINDING PERIPLASMIC PROTEIN"/>
    <property type="match status" value="1"/>
</dbReference>
<keyword evidence="4" id="KW-0732">Signal</keyword>
<dbReference type="PANTHER" id="PTHR30532:SF21">
    <property type="entry name" value="SIDEROPHORE-BINDING LIPOPROTEIN YFIY-RELATED"/>
    <property type="match status" value="1"/>
</dbReference>
<evidence type="ECO:0000256" key="4">
    <source>
        <dbReference type="ARBA" id="ARBA00022729"/>
    </source>
</evidence>
<name>A0ABS7CKD0_9BACL</name>
<dbReference type="EMBL" id="JAHZIK010002905">
    <property type="protein sequence ID" value="MBW7461377.1"/>
    <property type="molecule type" value="Genomic_DNA"/>
</dbReference>
<evidence type="ECO:0000259" key="5">
    <source>
        <dbReference type="PROSITE" id="PS50983"/>
    </source>
</evidence>
<dbReference type="Proteomes" id="UP001519887">
    <property type="component" value="Unassembled WGS sequence"/>
</dbReference>
<evidence type="ECO:0000256" key="1">
    <source>
        <dbReference type="ARBA" id="ARBA00004196"/>
    </source>
</evidence>
<sequence length="125" mass="14473">VMVVCIAQNRILVYGQRNIGAVLYGDLGLRPARNIGEIEGVEETSAERLAEFEADRILLMVWEDEASSIFWQKLRVSDHWRHLKAVREGHIFLIRPFPWLEYTAFAHNRIVDEVLQLFAAKRPSV</sequence>
<dbReference type="InterPro" id="IPR051313">
    <property type="entry name" value="Bact_iron-sidero_bind"/>
</dbReference>
<evidence type="ECO:0000256" key="2">
    <source>
        <dbReference type="ARBA" id="ARBA00008814"/>
    </source>
</evidence>
<comment type="caution">
    <text evidence="6">The sequence shown here is derived from an EMBL/GenBank/DDBJ whole genome shotgun (WGS) entry which is preliminary data.</text>
</comment>
<keyword evidence="3" id="KW-0813">Transport</keyword>
<evidence type="ECO:0000313" key="6">
    <source>
        <dbReference type="EMBL" id="MBW7461377.1"/>
    </source>
</evidence>
<dbReference type="PROSITE" id="PS50983">
    <property type="entry name" value="FE_B12_PBP"/>
    <property type="match status" value="1"/>
</dbReference>
<feature type="non-terminal residue" evidence="6">
    <location>
        <position position="1"/>
    </location>
</feature>
<evidence type="ECO:0000256" key="3">
    <source>
        <dbReference type="ARBA" id="ARBA00022448"/>
    </source>
</evidence>
<dbReference type="SUPFAM" id="SSF53807">
    <property type="entry name" value="Helical backbone' metal receptor"/>
    <property type="match status" value="1"/>
</dbReference>
<keyword evidence="7" id="KW-1185">Reference proteome</keyword>
<gene>
    <name evidence="6" type="ORF">K0U00_45710</name>
</gene>
<dbReference type="InterPro" id="IPR002491">
    <property type="entry name" value="ABC_transptr_periplasmic_BD"/>
</dbReference>
<accession>A0ABS7CKD0</accession>
<dbReference type="Gene3D" id="3.40.50.1980">
    <property type="entry name" value="Nitrogenase molybdenum iron protein domain"/>
    <property type="match status" value="1"/>
</dbReference>
<protein>
    <submittedName>
        <fullName evidence="6">AraC family transcriptional regulator</fullName>
    </submittedName>
</protein>
<organism evidence="6 7">
    <name type="scientific">Paenibacillus sepulcri</name>
    <dbReference type="NCBI Taxonomy" id="359917"/>
    <lineage>
        <taxon>Bacteria</taxon>
        <taxon>Bacillati</taxon>
        <taxon>Bacillota</taxon>
        <taxon>Bacilli</taxon>
        <taxon>Bacillales</taxon>
        <taxon>Paenibacillaceae</taxon>
        <taxon>Paenibacillus</taxon>
    </lineage>
</organism>
<comment type="subcellular location">
    <subcellularLocation>
        <location evidence="1">Cell envelope</location>
    </subcellularLocation>
</comment>
<comment type="similarity">
    <text evidence="2">Belongs to the bacterial solute-binding protein 8 family.</text>
</comment>